<feature type="transmembrane region" description="Helical" evidence="5">
    <location>
        <begin position="89"/>
        <end position="109"/>
    </location>
</feature>
<feature type="domain" description="Major facilitator superfamily (MFS) profile" evidence="6">
    <location>
        <begin position="51"/>
        <end position="475"/>
    </location>
</feature>
<proteinExistence type="predicted"/>
<keyword evidence="3 5" id="KW-1133">Transmembrane helix</keyword>
<dbReference type="InterPro" id="IPR005828">
    <property type="entry name" value="MFS_sugar_transport-like"/>
</dbReference>
<dbReference type="CDD" id="cd17316">
    <property type="entry name" value="MFS_SV2_like"/>
    <property type="match status" value="1"/>
</dbReference>
<feature type="transmembrane region" description="Helical" evidence="5">
    <location>
        <begin position="177"/>
        <end position="199"/>
    </location>
</feature>
<dbReference type="GO" id="GO:0015355">
    <property type="term" value="F:secondary active monocarboxylate transmembrane transporter activity"/>
    <property type="evidence" value="ECO:0007669"/>
    <property type="project" value="TreeGrafter"/>
</dbReference>
<comment type="subcellular location">
    <subcellularLocation>
        <location evidence="1">Membrane</location>
        <topology evidence="1">Multi-pass membrane protein</topology>
    </subcellularLocation>
</comment>
<keyword evidence="4 5" id="KW-0472">Membrane</keyword>
<feature type="transmembrane region" description="Helical" evidence="5">
    <location>
        <begin position="211"/>
        <end position="229"/>
    </location>
</feature>
<evidence type="ECO:0000256" key="4">
    <source>
        <dbReference type="ARBA" id="ARBA00023136"/>
    </source>
</evidence>
<dbReference type="InterPro" id="IPR020846">
    <property type="entry name" value="MFS_dom"/>
</dbReference>
<feature type="transmembrane region" description="Helical" evidence="5">
    <location>
        <begin position="146"/>
        <end position="165"/>
    </location>
</feature>
<feature type="transmembrane region" description="Helical" evidence="5">
    <location>
        <begin position="275"/>
        <end position="293"/>
    </location>
</feature>
<dbReference type="EMBL" id="QWIO01000402">
    <property type="protein sequence ID" value="RMY97850.1"/>
    <property type="molecule type" value="Genomic_DNA"/>
</dbReference>
<dbReference type="Proteomes" id="UP000269539">
    <property type="component" value="Unassembled WGS sequence"/>
</dbReference>
<organism evidence="7 8">
    <name type="scientific">Hortaea werneckii</name>
    <name type="common">Black yeast</name>
    <name type="synonym">Cladosporium werneckii</name>
    <dbReference type="NCBI Taxonomy" id="91943"/>
    <lineage>
        <taxon>Eukaryota</taxon>
        <taxon>Fungi</taxon>
        <taxon>Dikarya</taxon>
        <taxon>Ascomycota</taxon>
        <taxon>Pezizomycotina</taxon>
        <taxon>Dothideomycetes</taxon>
        <taxon>Dothideomycetidae</taxon>
        <taxon>Mycosphaerellales</taxon>
        <taxon>Teratosphaeriaceae</taxon>
        <taxon>Hortaea</taxon>
    </lineage>
</organism>
<feature type="transmembrane region" description="Helical" evidence="5">
    <location>
        <begin position="451"/>
        <end position="470"/>
    </location>
</feature>
<comment type="caution">
    <text evidence="7">The sequence shown here is derived from an EMBL/GenBank/DDBJ whole genome shotgun (WGS) entry which is preliminary data.</text>
</comment>
<dbReference type="Pfam" id="PF00083">
    <property type="entry name" value="Sugar_tr"/>
    <property type="match status" value="1"/>
</dbReference>
<dbReference type="SUPFAM" id="SSF103473">
    <property type="entry name" value="MFS general substrate transporter"/>
    <property type="match status" value="1"/>
</dbReference>
<sequence length="534" mass="58881">MKNEMRAGWFYSPSQIGRYALSRVPTLKPPRTKLKNPYTVLRQLNKHQWNMFAVGWVAWVWDSFDFFTVSLCITEIAEDFGVQNSEVSWGITVTLMLRSLGALIAGSFADRYGRKWVMIANLSPSSSSNCVRLSRKTFPRSWESGYALYGIAMGGLLGPAASSALEDLPYDARGILSGLFIQGYATGYLLGAIFYRALVPTTEPYPGWRSLFYFGAVPPVFIILWRWYLPETNYFQVLKAERETKEAEKAAAAQQGEKTSSLKAFLKDSAAAMKANWFLFVYMVVLMAGFNSISHGTQDFYPTFLKDQLGFGATQTTVVTVVGQIGALIGGTVGGYVSTFTGRRLASRDSTLGTCRLSQAGFLNNFLASRLDISCKQSSAADNVLVGAVWGPIPVHLIEMSPPALRSLIMGLTYQLGNLASSASATIQAVIGERFPLPPGPDGDERFDYGRVIGIFCGAVWAYILFFLFVGPEMTQEERNEEAEQAKEYEKMREQGISLREIGIARAKGVNATIEPGMSEPQEEKAAVELKENA</sequence>
<dbReference type="PANTHER" id="PTHR23508">
    <property type="entry name" value="CARBOXYLIC ACID TRANSPORTER PROTEIN HOMOLOG"/>
    <property type="match status" value="1"/>
</dbReference>
<dbReference type="InterPro" id="IPR036259">
    <property type="entry name" value="MFS_trans_sf"/>
</dbReference>
<evidence type="ECO:0000259" key="6">
    <source>
        <dbReference type="PROSITE" id="PS50850"/>
    </source>
</evidence>
<dbReference type="GO" id="GO:0005886">
    <property type="term" value="C:plasma membrane"/>
    <property type="evidence" value="ECO:0007669"/>
    <property type="project" value="TreeGrafter"/>
</dbReference>
<dbReference type="PANTHER" id="PTHR23508:SF10">
    <property type="entry name" value="CARBOXYLIC ACID TRANSPORTER PROTEIN HOMOLOG"/>
    <property type="match status" value="1"/>
</dbReference>
<evidence type="ECO:0000256" key="1">
    <source>
        <dbReference type="ARBA" id="ARBA00004141"/>
    </source>
</evidence>
<evidence type="ECO:0000256" key="3">
    <source>
        <dbReference type="ARBA" id="ARBA00022989"/>
    </source>
</evidence>
<reference evidence="7 8" key="1">
    <citation type="journal article" date="2018" name="BMC Genomics">
        <title>Genomic evidence for intraspecific hybridization in a clonal and extremely halotolerant yeast.</title>
        <authorList>
            <person name="Gostincar C."/>
            <person name="Stajich J.E."/>
            <person name="Zupancic J."/>
            <person name="Zalar P."/>
            <person name="Gunde-Cimerman N."/>
        </authorList>
    </citation>
    <scope>NUCLEOTIDE SEQUENCE [LARGE SCALE GENOMIC DNA]</scope>
    <source>
        <strain evidence="7 8">EXF-10513</strain>
    </source>
</reference>
<gene>
    <name evidence="7" type="ORF">D0864_04612</name>
</gene>
<name>A0A3M7G9L6_HORWE</name>
<evidence type="ECO:0000313" key="7">
    <source>
        <dbReference type="EMBL" id="RMY97850.1"/>
    </source>
</evidence>
<dbReference type="PROSITE" id="PS50850">
    <property type="entry name" value="MFS"/>
    <property type="match status" value="1"/>
</dbReference>
<evidence type="ECO:0000256" key="5">
    <source>
        <dbReference type="SAM" id="Phobius"/>
    </source>
</evidence>
<evidence type="ECO:0000256" key="2">
    <source>
        <dbReference type="ARBA" id="ARBA00022692"/>
    </source>
</evidence>
<keyword evidence="2 5" id="KW-0812">Transmembrane</keyword>
<dbReference type="GO" id="GO:0035879">
    <property type="term" value="P:plasma membrane lactate transport"/>
    <property type="evidence" value="ECO:0007669"/>
    <property type="project" value="TreeGrafter"/>
</dbReference>
<accession>A0A3M7G9L6</accession>
<dbReference type="AlphaFoldDB" id="A0A3M7G9L6"/>
<feature type="transmembrane region" description="Helical" evidence="5">
    <location>
        <begin position="52"/>
        <end position="77"/>
    </location>
</feature>
<dbReference type="VEuPathDB" id="FungiDB:BTJ68_09801"/>
<protein>
    <recommendedName>
        <fullName evidence="6">Major facilitator superfamily (MFS) profile domain-containing protein</fullName>
    </recommendedName>
</protein>
<evidence type="ECO:0000313" key="8">
    <source>
        <dbReference type="Proteomes" id="UP000269539"/>
    </source>
</evidence>
<dbReference type="Gene3D" id="1.20.1250.20">
    <property type="entry name" value="MFS general substrate transporter like domains"/>
    <property type="match status" value="1"/>
</dbReference>